<dbReference type="OrthoDB" id="3231855at2759"/>
<evidence type="ECO:0000256" key="9">
    <source>
        <dbReference type="ARBA" id="ARBA00022553"/>
    </source>
</evidence>
<evidence type="ECO:0000256" key="5">
    <source>
        <dbReference type="ARBA" id="ARBA00011781"/>
    </source>
</evidence>
<dbReference type="InterPro" id="IPR009097">
    <property type="entry name" value="Cyclic_Pdiesterase"/>
</dbReference>
<evidence type="ECO:0000256" key="8">
    <source>
        <dbReference type="ARBA" id="ARBA00022481"/>
    </source>
</evidence>
<feature type="compositionally biased region" description="Polar residues" evidence="16">
    <location>
        <begin position="197"/>
        <end position="207"/>
    </location>
</feature>
<keyword evidence="8" id="KW-0488">Methylation</keyword>
<evidence type="ECO:0000256" key="15">
    <source>
        <dbReference type="ARBA" id="ARBA00045937"/>
    </source>
</evidence>
<comment type="function">
    <text evidence="15">Catalyzes the formation of 2'-nucleotide products from 2',3'-cyclic substrates. May participate in RNA metabolism in the myelinating cell, CNP is the third most abundant protein in central nervous system myelin.</text>
</comment>
<reference evidence="18" key="1">
    <citation type="submission" date="2021-04" db="EMBL/GenBank/DDBJ databases">
        <authorList>
            <consortium name="Wellcome Sanger Institute Data Sharing"/>
        </authorList>
    </citation>
    <scope>NUCLEOTIDE SEQUENCE [LARGE SCALE GENOMIC DNA]</scope>
</reference>
<dbReference type="RefSeq" id="XP_026211759.1">
    <property type="nucleotide sequence ID" value="XM_026355974.1"/>
</dbReference>
<comment type="subcellular location">
    <subcellularLocation>
        <location evidence="2">Melanosome</location>
    </subcellularLocation>
    <subcellularLocation>
        <location evidence="3">Membrane</location>
        <topology evidence="3">Lipid-anchor</topology>
    </subcellularLocation>
</comment>
<feature type="compositionally biased region" description="Polar residues" evidence="16">
    <location>
        <begin position="169"/>
        <end position="190"/>
    </location>
</feature>
<evidence type="ECO:0000256" key="10">
    <source>
        <dbReference type="ARBA" id="ARBA00022801"/>
    </source>
</evidence>
<feature type="compositionally biased region" description="Basic and acidic residues" evidence="16">
    <location>
        <begin position="22"/>
        <end position="33"/>
    </location>
</feature>
<evidence type="ECO:0000256" key="16">
    <source>
        <dbReference type="SAM" id="MobiDB-lite"/>
    </source>
</evidence>
<dbReference type="GO" id="GO:0042470">
    <property type="term" value="C:melanosome"/>
    <property type="evidence" value="ECO:0007669"/>
    <property type="project" value="UniProtKB-SubCell"/>
</dbReference>
<dbReference type="InterPro" id="IPR027417">
    <property type="entry name" value="P-loop_NTPase"/>
</dbReference>
<dbReference type="GeneID" id="113159331"/>
<protein>
    <recommendedName>
        <fullName evidence="7">2',3'-cyclic-nucleotide 3'-phosphodiesterase</fullName>
        <ecNumber evidence="6">3.1.4.37</ecNumber>
    </recommendedName>
</protein>
<comment type="subunit">
    <text evidence="5">Exists as monomers and homodimers.</text>
</comment>
<sequence length="666" mass="72371">MDTEKSDKVVDVLETPPQDQTAMEKEAVSKLEAPEASTEPGKPQAADEEPKQSALNSNDKEVVNLKETEELIVTENVVKKTDVESEDGLPKEKSETAPVSVAPPELDESSEKISHPVSALDTEPKNILPEQQPVSKNDPEPLPMKMHLADSAPEPEPEKQAESVPQAEIQEQTLPKPTTLQQSGDTQPPSQEDKVSGQAQSELQATMETGAEQVAKGEEATNNVAAESTKEGGEESPVDVKKVVAVSSEKAPESEQSDAEPKKEEDTVPASGSLSFPLLDKQQTKDVLCTSRTLVILRGLPGSGKSFLARAIADSYKDICTVICADDHGVKPEDPGSSADGYKALDEALVACCSAGTASSLLIVVDDTNHTQDRLAHLEGIAKEHNLVAVFLEPLTEWRGDPAQLAKKNKRGLNEAQLETMKVQLEETFIPSYFGWFLFASVQEKVKCTSMEFVKTLDTLDAFKKHLSDFTGKAEKEVDLEQYFEAKGPLHCTTKFCDYGKAEGAKDYALTPAVKDFYGSTTELSLTALFVTPRTVGARVSLTEEQLLLWPTDAEKEAESVVPAAASLPLGSRAHITLGCAEGVKAVQTGLDLLEILALQKEGQQGEPVEEMELGSLTYYGEGRWLLSLREPICTAACFSSYYKRQKVEPTKKEPEKKKKPKCTIL</sequence>
<dbReference type="Proteomes" id="UP000265040">
    <property type="component" value="Chromosome 8"/>
</dbReference>
<dbReference type="GO" id="GO:0004113">
    <property type="term" value="F:2',3'-cyclic-nucleotide 3'-phosphodiesterase activity"/>
    <property type="evidence" value="ECO:0007669"/>
    <property type="project" value="UniProtKB-EC"/>
</dbReference>
<dbReference type="InterPro" id="IPR047325">
    <property type="entry name" value="CNPase_cat"/>
</dbReference>
<dbReference type="GeneTree" id="ENSGT00510000048410"/>
<evidence type="ECO:0000256" key="13">
    <source>
        <dbReference type="ARBA" id="ARBA00023288"/>
    </source>
</evidence>
<dbReference type="GO" id="GO:0003723">
    <property type="term" value="F:RNA binding"/>
    <property type="evidence" value="ECO:0007669"/>
    <property type="project" value="UniProtKB-KW"/>
</dbReference>
<feature type="compositionally biased region" description="Basic and acidic residues" evidence="16">
    <location>
        <begin position="77"/>
        <end position="95"/>
    </location>
</feature>
<dbReference type="GO" id="GO:0009214">
    <property type="term" value="P:cyclic nucleotide catabolic process"/>
    <property type="evidence" value="ECO:0007669"/>
    <property type="project" value="InterPro"/>
</dbReference>
<proteinExistence type="inferred from homology"/>
<feature type="compositionally biased region" description="Basic and acidic residues" evidence="16">
    <location>
        <begin position="228"/>
        <end position="242"/>
    </location>
</feature>
<dbReference type="InParanoid" id="A0A3Q1H1S6"/>
<evidence type="ECO:0000259" key="17">
    <source>
        <dbReference type="Pfam" id="PF05881"/>
    </source>
</evidence>
<dbReference type="InterPro" id="IPR008431">
    <property type="entry name" value="CNPase"/>
</dbReference>
<dbReference type="SUPFAM" id="SSF52540">
    <property type="entry name" value="P-loop containing nucleoside triphosphate hydrolases"/>
    <property type="match status" value="1"/>
</dbReference>
<dbReference type="PANTHER" id="PTHR10156">
    <property type="entry name" value="2',3'-CYCLIC-NUCLEOTIDE 3'-PHOSPHODIESTERASE"/>
    <property type="match status" value="1"/>
</dbReference>
<keyword evidence="13" id="KW-0449">Lipoprotein</keyword>
<dbReference type="Pfam" id="PF05881">
    <property type="entry name" value="CNPase"/>
    <property type="match status" value="1"/>
</dbReference>
<evidence type="ECO:0000256" key="6">
    <source>
        <dbReference type="ARBA" id="ARBA00012317"/>
    </source>
</evidence>
<dbReference type="AlphaFoldDB" id="A0A3Q1H1S6"/>
<evidence type="ECO:0000256" key="7">
    <source>
        <dbReference type="ARBA" id="ARBA00014478"/>
    </source>
</evidence>
<name>A0A3Q1H1S6_ANATE</name>
<feature type="compositionally biased region" description="Basic and acidic residues" evidence="16">
    <location>
        <begin position="58"/>
        <end position="69"/>
    </location>
</feature>
<evidence type="ECO:0000256" key="3">
    <source>
        <dbReference type="ARBA" id="ARBA00004635"/>
    </source>
</evidence>
<reference evidence="18" key="3">
    <citation type="submission" date="2025-09" db="UniProtKB">
        <authorList>
            <consortium name="Ensembl"/>
        </authorList>
    </citation>
    <scope>IDENTIFICATION</scope>
</reference>
<gene>
    <name evidence="18" type="primary">CNP</name>
</gene>
<organism evidence="18 19">
    <name type="scientific">Anabas testudineus</name>
    <name type="common">Climbing perch</name>
    <name type="synonym">Anthias testudineus</name>
    <dbReference type="NCBI Taxonomy" id="64144"/>
    <lineage>
        <taxon>Eukaryota</taxon>
        <taxon>Metazoa</taxon>
        <taxon>Chordata</taxon>
        <taxon>Craniata</taxon>
        <taxon>Vertebrata</taxon>
        <taxon>Euteleostomi</taxon>
        <taxon>Actinopterygii</taxon>
        <taxon>Neopterygii</taxon>
        <taxon>Teleostei</taxon>
        <taxon>Neoteleostei</taxon>
        <taxon>Acanthomorphata</taxon>
        <taxon>Anabantaria</taxon>
        <taxon>Anabantiformes</taxon>
        <taxon>Anabantoidei</taxon>
        <taxon>Anabantidae</taxon>
        <taxon>Anabas</taxon>
    </lineage>
</organism>
<keyword evidence="10" id="KW-0378">Hydrolase</keyword>
<evidence type="ECO:0000256" key="14">
    <source>
        <dbReference type="ARBA" id="ARBA00023289"/>
    </source>
</evidence>
<evidence type="ECO:0000256" key="1">
    <source>
        <dbReference type="ARBA" id="ARBA00000610"/>
    </source>
</evidence>
<evidence type="ECO:0000313" key="19">
    <source>
        <dbReference type="Proteomes" id="UP000265040"/>
    </source>
</evidence>
<dbReference type="RefSeq" id="XP_026211752.1">
    <property type="nucleotide sequence ID" value="XM_026355967.1"/>
</dbReference>
<keyword evidence="19" id="KW-1185">Reference proteome</keyword>
<evidence type="ECO:0000256" key="4">
    <source>
        <dbReference type="ARBA" id="ARBA00008662"/>
    </source>
</evidence>
<dbReference type="EC" id="3.1.4.37" evidence="6"/>
<reference evidence="18" key="2">
    <citation type="submission" date="2025-08" db="UniProtKB">
        <authorList>
            <consortium name="Ensembl"/>
        </authorList>
    </citation>
    <scope>IDENTIFICATION</scope>
</reference>
<evidence type="ECO:0000256" key="12">
    <source>
        <dbReference type="ARBA" id="ARBA00023136"/>
    </source>
</evidence>
<dbReference type="PANTHER" id="PTHR10156:SF0">
    <property type="entry name" value="2',3'-CYCLIC-NUCLEOTIDE 3'-PHOSPHODIESTERASE"/>
    <property type="match status" value="1"/>
</dbReference>
<evidence type="ECO:0000256" key="11">
    <source>
        <dbReference type="ARBA" id="ARBA00022884"/>
    </source>
</evidence>
<keyword evidence="12" id="KW-0472">Membrane</keyword>
<comment type="similarity">
    <text evidence="4">Belongs to the 2H phosphoesterase superfamily. CNPase family.</text>
</comment>
<feature type="region of interest" description="Disordered" evidence="16">
    <location>
        <begin position="1"/>
        <end position="276"/>
    </location>
</feature>
<dbReference type="Gene3D" id="3.90.1740.10">
    <property type="entry name" value="2',3'-cyclic nucleotide 3'-phosphodiesterase superfamily"/>
    <property type="match status" value="1"/>
</dbReference>
<keyword evidence="9" id="KW-0597">Phosphoprotein</keyword>
<keyword evidence="14" id="KW-0636">Prenylation</keyword>
<feature type="domain" description="Cyclic nucleotide phosphodiesterase catalytic" evidence="17">
    <location>
        <begin position="430"/>
        <end position="665"/>
    </location>
</feature>
<evidence type="ECO:0000313" key="18">
    <source>
        <dbReference type="Ensembl" id="ENSATEP00000002187.1"/>
    </source>
</evidence>
<comment type="catalytic activity">
    <reaction evidence="1">
        <text>a nucleoside 2',3'-cyclic phosphate + H2O = a nucleoside 2'-phosphate + H(+)</text>
        <dbReference type="Rhea" id="RHEA:14489"/>
        <dbReference type="ChEBI" id="CHEBI:15377"/>
        <dbReference type="ChEBI" id="CHEBI:15378"/>
        <dbReference type="ChEBI" id="CHEBI:66954"/>
        <dbReference type="ChEBI" id="CHEBI:78552"/>
        <dbReference type="EC" id="3.1.4.37"/>
    </reaction>
</comment>
<dbReference type="Pfam" id="PF13671">
    <property type="entry name" value="AAA_33"/>
    <property type="match status" value="1"/>
</dbReference>
<dbReference type="Ensembl" id="ENSATET00000002211.3">
    <property type="protein sequence ID" value="ENSATEP00000002187.1"/>
    <property type="gene ID" value="ENSATEG00000001565.3"/>
</dbReference>
<feature type="compositionally biased region" description="Basic and acidic residues" evidence="16">
    <location>
        <begin position="1"/>
        <end position="11"/>
    </location>
</feature>
<dbReference type="GO" id="GO:0016020">
    <property type="term" value="C:membrane"/>
    <property type="evidence" value="ECO:0007669"/>
    <property type="project" value="UniProtKB-SubCell"/>
</dbReference>
<accession>A0A3Q1H1S6</accession>
<dbReference type="Gene3D" id="3.40.50.300">
    <property type="entry name" value="P-loop containing nucleotide triphosphate hydrolases"/>
    <property type="match status" value="1"/>
</dbReference>
<dbReference type="SUPFAM" id="SSF55144">
    <property type="entry name" value="LigT-like"/>
    <property type="match status" value="1"/>
</dbReference>
<dbReference type="STRING" id="64144.ENSATEP00000002187"/>
<keyword evidence="11" id="KW-0694">RNA-binding</keyword>
<evidence type="ECO:0000256" key="2">
    <source>
        <dbReference type="ARBA" id="ARBA00004223"/>
    </source>
</evidence>
<dbReference type="OMA" id="WPADTEK"/>